<dbReference type="PIRSF" id="PIRSF008711">
    <property type="entry name" value="UCP008711"/>
    <property type="match status" value="1"/>
</dbReference>
<dbReference type="Gene3D" id="2.60.290.11">
    <property type="entry name" value="TM1070-like"/>
    <property type="match status" value="1"/>
</dbReference>
<accession>D2X903</accession>
<reference evidence="2" key="1">
    <citation type="submission" date="2009-10" db="EMBL/GenBank/DDBJ databases">
        <authorList>
            <person name="Hyun H."/>
            <person name="Cho K."/>
        </authorList>
    </citation>
    <scope>NUCLEOTIDE SEQUENCE</scope>
    <source>
        <strain evidence="2">KYC3013</strain>
    </source>
</reference>
<feature type="compositionally biased region" description="Basic residues" evidence="1">
    <location>
        <begin position="1"/>
        <end position="10"/>
    </location>
</feature>
<dbReference type="Pfam" id="PF07100">
    <property type="entry name" value="ASRT"/>
    <property type="match status" value="1"/>
</dbReference>
<dbReference type="SUPFAM" id="SSF89232">
    <property type="entry name" value="Hypothetical protein TM1070"/>
    <property type="match status" value="1"/>
</dbReference>
<feature type="region of interest" description="Disordered" evidence="1">
    <location>
        <begin position="1"/>
        <end position="33"/>
    </location>
</feature>
<organism evidence="2">
    <name type="scientific">Sorangium cellulosum</name>
    <name type="common">Polyangium cellulosum</name>
    <dbReference type="NCBI Taxonomy" id="56"/>
    <lineage>
        <taxon>Bacteria</taxon>
        <taxon>Pseudomonadati</taxon>
        <taxon>Myxococcota</taxon>
        <taxon>Polyangia</taxon>
        <taxon>Polyangiales</taxon>
        <taxon>Polyangiaceae</taxon>
        <taxon>Sorangium</taxon>
    </lineage>
</organism>
<dbReference type="InterPro" id="IPR009794">
    <property type="entry name" value="ASRT"/>
</dbReference>
<protein>
    <recommendedName>
        <fullName evidence="3">Sensory rhodopsin transducer</fullName>
    </recommendedName>
</protein>
<evidence type="ECO:0000313" key="2">
    <source>
        <dbReference type="EMBL" id="ADB12498.1"/>
    </source>
</evidence>
<proteinExistence type="predicted"/>
<dbReference type="InterPro" id="IPR036698">
    <property type="entry name" value="TM1070-like_sf"/>
</dbReference>
<dbReference type="EMBL" id="GU063811">
    <property type="protein sequence ID" value="ADB12498.1"/>
    <property type="molecule type" value="Genomic_DNA"/>
</dbReference>
<evidence type="ECO:0000256" key="1">
    <source>
        <dbReference type="SAM" id="MobiDB-lite"/>
    </source>
</evidence>
<evidence type="ECO:0008006" key="3">
    <source>
        <dbReference type="Google" id="ProtNLM"/>
    </source>
</evidence>
<feature type="compositionally biased region" description="Basic and acidic residues" evidence="1">
    <location>
        <begin position="23"/>
        <end position="33"/>
    </location>
</feature>
<sequence length="155" mass="17463">MEPRARRAKRPSLLDSRGRLPKRSQEGGHMDKPIGRTRWAIAEGYIPGRSNGPEPQMTSHETACLLNASDRDAQVAITVYFSDRDPAGPYRVTVPARRTRHVRFNDLTDPEPIPRDTDYASVIDSDVPIVVQHTRLDSRQAENALISTIAYTDRE</sequence>
<dbReference type="AlphaFoldDB" id="D2X903"/>
<name>D2X903_SORCE</name>